<comment type="caution">
    <text evidence="2">The sequence shown here is derived from an EMBL/GenBank/DDBJ whole genome shotgun (WGS) entry which is preliminary data.</text>
</comment>
<dbReference type="SUPFAM" id="SSF53474">
    <property type="entry name" value="alpha/beta-Hydrolases"/>
    <property type="match status" value="1"/>
</dbReference>
<evidence type="ECO:0000259" key="1">
    <source>
        <dbReference type="Pfam" id="PF00561"/>
    </source>
</evidence>
<evidence type="ECO:0000313" key="3">
    <source>
        <dbReference type="Proteomes" id="UP000294545"/>
    </source>
</evidence>
<dbReference type="Pfam" id="PF00561">
    <property type="entry name" value="Abhydrolase_1"/>
    <property type="match status" value="1"/>
</dbReference>
<dbReference type="EMBL" id="SMGQ01000016">
    <property type="protein sequence ID" value="TCK89142.1"/>
    <property type="molecule type" value="Genomic_DNA"/>
</dbReference>
<reference evidence="2 3" key="1">
    <citation type="submission" date="2019-03" db="EMBL/GenBank/DDBJ databases">
        <title>Genomic Encyclopedia of Type Strains, Phase IV (KMG-IV): sequencing the most valuable type-strain genomes for metagenomic binning, comparative biology and taxonomic classification.</title>
        <authorList>
            <person name="Goeker M."/>
        </authorList>
    </citation>
    <scope>NUCLEOTIDE SEQUENCE [LARGE SCALE GENOMIC DNA]</scope>
    <source>
        <strain evidence="2 3">DSM 24176</strain>
    </source>
</reference>
<dbReference type="InterPro" id="IPR029058">
    <property type="entry name" value="AB_hydrolase_fold"/>
</dbReference>
<evidence type="ECO:0000313" key="2">
    <source>
        <dbReference type="EMBL" id="TCK89142.1"/>
    </source>
</evidence>
<accession>A0A4R1MC42</accession>
<name>A0A4R1MC42_9FIRM</name>
<dbReference type="OrthoDB" id="1643507at2"/>
<keyword evidence="3" id="KW-1185">Reference proteome</keyword>
<dbReference type="AlphaFoldDB" id="A0A4R1MC42"/>
<dbReference type="Gene3D" id="3.40.50.1820">
    <property type="entry name" value="alpha/beta hydrolase"/>
    <property type="match status" value="1"/>
</dbReference>
<feature type="domain" description="AB hydrolase-1" evidence="1">
    <location>
        <begin position="12"/>
        <end position="126"/>
    </location>
</feature>
<gene>
    <name evidence="2" type="ORF">EDC19_2560</name>
</gene>
<dbReference type="RefSeq" id="WP_132283220.1">
    <property type="nucleotide sequence ID" value="NZ_SMGQ01000016.1"/>
</dbReference>
<organism evidence="2 3">
    <name type="scientific">Natranaerovirga hydrolytica</name>
    <dbReference type="NCBI Taxonomy" id="680378"/>
    <lineage>
        <taxon>Bacteria</taxon>
        <taxon>Bacillati</taxon>
        <taxon>Bacillota</taxon>
        <taxon>Clostridia</taxon>
        <taxon>Lachnospirales</taxon>
        <taxon>Natranaerovirgaceae</taxon>
        <taxon>Natranaerovirga</taxon>
    </lineage>
</organism>
<proteinExistence type="predicted"/>
<protein>
    <submittedName>
        <fullName evidence="2">Pimeloyl-ACP methyl ester carboxylesterase</fullName>
    </submittedName>
</protein>
<dbReference type="Proteomes" id="UP000294545">
    <property type="component" value="Unassembled WGS sequence"/>
</dbReference>
<dbReference type="InterPro" id="IPR000073">
    <property type="entry name" value="AB_hydrolase_1"/>
</dbReference>
<sequence>MNVLTFGEKKNPAIVLIHGYGITWKMWEKQINAFKGHYFVVVPLLDGMDLDTSSEFYSVQASANDIINYTKTHLSGSIYAVIGSSLGGSITIDILSKKQLKINKAIIDAGVAAPINKYFLKLAIKMRKWQNKKIASESKCVLNMVKKNMPEELVEEMVRLSKVLTEKTIHNVHQSVFTYQLPSSISETTTEVAYWYGSKEMIHCKKTIENLKQYLPKIVVKEFKGYNHGELVMKDAHVFIEQALLFLTH</sequence>